<dbReference type="Gene3D" id="1.10.357.10">
    <property type="entry name" value="Tetracycline Repressor, domain 2"/>
    <property type="match status" value="1"/>
</dbReference>
<evidence type="ECO:0000259" key="4">
    <source>
        <dbReference type="PROSITE" id="PS50977"/>
    </source>
</evidence>
<name>A0A161PC72_9BACI</name>
<dbReference type="Pfam" id="PF00440">
    <property type="entry name" value="TetR_N"/>
    <property type="match status" value="1"/>
</dbReference>
<protein>
    <submittedName>
        <fullName evidence="5">Transcriptional regulator</fullName>
    </submittedName>
</protein>
<keyword evidence="6" id="KW-1185">Reference proteome</keyword>
<dbReference type="GO" id="GO:0003677">
    <property type="term" value="F:DNA binding"/>
    <property type="evidence" value="ECO:0007669"/>
    <property type="project" value="UniProtKB-UniRule"/>
</dbReference>
<evidence type="ECO:0000256" key="3">
    <source>
        <dbReference type="PROSITE-ProRule" id="PRU00335"/>
    </source>
</evidence>
<feature type="DNA-binding region" description="H-T-H motif" evidence="3">
    <location>
        <begin position="34"/>
        <end position="53"/>
    </location>
</feature>
<keyword evidence="1" id="KW-0678">Repressor</keyword>
<feature type="domain" description="HTH tetR-type" evidence="4">
    <location>
        <begin position="11"/>
        <end position="71"/>
    </location>
</feature>
<dbReference type="AlphaFoldDB" id="A0A161PC72"/>
<dbReference type="PANTHER" id="PTHR43479">
    <property type="entry name" value="ACREF/ENVCD OPERON REPRESSOR-RELATED"/>
    <property type="match status" value="1"/>
</dbReference>
<evidence type="ECO:0000313" key="6">
    <source>
        <dbReference type="Proteomes" id="UP000075806"/>
    </source>
</evidence>
<dbReference type="InterPro" id="IPR039532">
    <property type="entry name" value="TetR_C_Firmicutes"/>
</dbReference>
<dbReference type="SUPFAM" id="SSF46689">
    <property type="entry name" value="Homeodomain-like"/>
    <property type="match status" value="1"/>
</dbReference>
<reference evidence="5" key="1">
    <citation type="submission" date="2016-02" db="EMBL/GenBank/DDBJ databases">
        <title>Genome sequence of Bacillus trypoxylicola KCTC 13244(T).</title>
        <authorList>
            <person name="Jeong H."/>
            <person name="Park S.-H."/>
            <person name="Choi S.-K."/>
        </authorList>
    </citation>
    <scope>NUCLEOTIDE SEQUENCE [LARGE SCALE GENOMIC DNA]</scope>
    <source>
        <strain evidence="5">KCTC 13244</strain>
    </source>
</reference>
<dbReference type="InterPro" id="IPR009057">
    <property type="entry name" value="Homeodomain-like_sf"/>
</dbReference>
<dbReference type="EMBL" id="LTAO01000023">
    <property type="protein sequence ID" value="KYG29459.1"/>
    <property type="molecule type" value="Genomic_DNA"/>
</dbReference>
<dbReference type="PANTHER" id="PTHR43479:SF7">
    <property type="entry name" value="TETR-FAMILY TRANSCRIPTIONAL REGULATOR"/>
    <property type="match status" value="1"/>
</dbReference>
<dbReference type="InterPro" id="IPR050624">
    <property type="entry name" value="HTH-type_Tx_Regulator"/>
</dbReference>
<evidence type="ECO:0000313" key="5">
    <source>
        <dbReference type="EMBL" id="KYG29459.1"/>
    </source>
</evidence>
<dbReference type="Proteomes" id="UP000075806">
    <property type="component" value="Unassembled WGS sequence"/>
</dbReference>
<organism evidence="5 6">
    <name type="scientific">Alkalihalobacillus trypoxylicola</name>
    <dbReference type="NCBI Taxonomy" id="519424"/>
    <lineage>
        <taxon>Bacteria</taxon>
        <taxon>Bacillati</taxon>
        <taxon>Bacillota</taxon>
        <taxon>Bacilli</taxon>
        <taxon>Bacillales</taxon>
        <taxon>Bacillaceae</taxon>
        <taxon>Alkalihalobacillus</taxon>
    </lineage>
</organism>
<proteinExistence type="predicted"/>
<dbReference type="STRING" id="519424.AZF04_08020"/>
<evidence type="ECO:0000256" key="1">
    <source>
        <dbReference type="ARBA" id="ARBA00022491"/>
    </source>
</evidence>
<sequence>MEHDYLDKRVQRSKAALKQTFLQILQQKPFEQITVSEVAREANYNRGTFYANFESMEQLLDEVLKDTLNEMIKQIKTPYMTSQKVNMRSLHAEDITLFSYFKENARLYKLLLSPHLSVDFRYQMAKAIEQLFVKEYEYEYVNSVDLSPKWFYIYRAHGIAGLIIRWIEEDFPESPSFMSEQIIELMVASTEVFHVKKTSGGDKEKGGLHESF</sequence>
<dbReference type="Pfam" id="PF14278">
    <property type="entry name" value="TetR_C_8"/>
    <property type="match status" value="1"/>
</dbReference>
<dbReference type="PROSITE" id="PS50977">
    <property type="entry name" value="HTH_TETR_2"/>
    <property type="match status" value="1"/>
</dbReference>
<accession>A0A161PC72</accession>
<gene>
    <name evidence="5" type="ORF">AZF04_08020</name>
</gene>
<dbReference type="OrthoDB" id="9810250at2"/>
<dbReference type="InterPro" id="IPR001647">
    <property type="entry name" value="HTH_TetR"/>
</dbReference>
<keyword evidence="2 3" id="KW-0238">DNA-binding</keyword>
<comment type="caution">
    <text evidence="5">The sequence shown here is derived from an EMBL/GenBank/DDBJ whole genome shotgun (WGS) entry which is preliminary data.</text>
</comment>
<evidence type="ECO:0000256" key="2">
    <source>
        <dbReference type="ARBA" id="ARBA00023125"/>
    </source>
</evidence>
<dbReference type="RefSeq" id="WP_061949258.1">
    <property type="nucleotide sequence ID" value="NZ_LTAO01000023.1"/>
</dbReference>